<dbReference type="InterPro" id="IPR036645">
    <property type="entry name" value="Elafin-like_sf"/>
</dbReference>
<accession>A0A8B9BVL1</accession>
<feature type="compositionally biased region" description="Gly residues" evidence="1">
    <location>
        <begin position="127"/>
        <end position="137"/>
    </location>
</feature>
<evidence type="ECO:0000313" key="4">
    <source>
        <dbReference type="Ensembl" id="ENSABRP00000010118.1"/>
    </source>
</evidence>
<organism evidence="4 5">
    <name type="scientific">Anser brachyrhynchus</name>
    <name type="common">Pink-footed goose</name>
    <dbReference type="NCBI Taxonomy" id="132585"/>
    <lineage>
        <taxon>Eukaryota</taxon>
        <taxon>Metazoa</taxon>
        <taxon>Chordata</taxon>
        <taxon>Craniata</taxon>
        <taxon>Vertebrata</taxon>
        <taxon>Euteleostomi</taxon>
        <taxon>Archelosauria</taxon>
        <taxon>Archosauria</taxon>
        <taxon>Dinosauria</taxon>
        <taxon>Saurischia</taxon>
        <taxon>Theropoda</taxon>
        <taxon>Coelurosauria</taxon>
        <taxon>Aves</taxon>
        <taxon>Neognathae</taxon>
        <taxon>Galloanserae</taxon>
        <taxon>Anseriformes</taxon>
        <taxon>Anatidae</taxon>
        <taxon>Anserinae</taxon>
        <taxon>Anser</taxon>
    </lineage>
</organism>
<dbReference type="CDD" id="cd00199">
    <property type="entry name" value="WAP"/>
    <property type="match status" value="1"/>
</dbReference>
<proteinExistence type="predicted"/>
<dbReference type="Gene3D" id="4.10.75.10">
    <property type="entry name" value="Elafin-like"/>
    <property type="match status" value="2"/>
</dbReference>
<reference evidence="4" key="2">
    <citation type="submission" date="2025-09" db="UniProtKB">
        <authorList>
            <consortium name="Ensembl"/>
        </authorList>
    </citation>
    <scope>IDENTIFICATION</scope>
</reference>
<dbReference type="SUPFAM" id="SSF57256">
    <property type="entry name" value="Elafin-like"/>
    <property type="match status" value="2"/>
</dbReference>
<dbReference type="PROSITE" id="PS51390">
    <property type="entry name" value="WAP"/>
    <property type="match status" value="1"/>
</dbReference>
<evidence type="ECO:0000259" key="3">
    <source>
        <dbReference type="PROSITE" id="PS51390"/>
    </source>
</evidence>
<dbReference type="GO" id="GO:0004867">
    <property type="term" value="F:serine-type endopeptidase inhibitor activity"/>
    <property type="evidence" value="ECO:0007669"/>
    <property type="project" value="TreeGrafter"/>
</dbReference>
<dbReference type="SMART" id="SM00217">
    <property type="entry name" value="WAP"/>
    <property type="match status" value="1"/>
</dbReference>
<name>A0A8B9BVL1_9AVES</name>
<dbReference type="AlphaFoldDB" id="A0A8B9BVL1"/>
<keyword evidence="2" id="KW-0732">Signal</keyword>
<dbReference type="PANTHER" id="PTHR19441">
    <property type="entry name" value="WHEY ACDIC PROTEIN WAP"/>
    <property type="match status" value="1"/>
</dbReference>
<sequence length="190" mass="19352">APGSTMSPGVCLLLGLLILGAEPGTAPGEEGGESGAALCRQSCADDSGCGAGEKCCTVGCHRRCPRSPAHPGVSCPIPRDGGTCLDLCSFDEECPWGQKCCSNGCGRVCTRVPDGEEAAEQVPSPGGTPGHQPLGGGRKGRSPGGPAQCHHGGSKSRLRAGVLLWSEGTQRDVEQKGALSARPKPHRCRQ</sequence>
<keyword evidence="5" id="KW-1185">Reference proteome</keyword>
<feature type="domain" description="WAP" evidence="3">
    <location>
        <begin position="67"/>
        <end position="114"/>
    </location>
</feature>
<dbReference type="GO" id="GO:0019731">
    <property type="term" value="P:antibacterial humoral response"/>
    <property type="evidence" value="ECO:0007669"/>
    <property type="project" value="TreeGrafter"/>
</dbReference>
<dbReference type="GO" id="GO:0045087">
    <property type="term" value="P:innate immune response"/>
    <property type="evidence" value="ECO:0007669"/>
    <property type="project" value="TreeGrafter"/>
</dbReference>
<dbReference type="Proteomes" id="UP000694426">
    <property type="component" value="Unplaced"/>
</dbReference>
<evidence type="ECO:0000313" key="5">
    <source>
        <dbReference type="Proteomes" id="UP000694426"/>
    </source>
</evidence>
<evidence type="ECO:0000256" key="2">
    <source>
        <dbReference type="SAM" id="SignalP"/>
    </source>
</evidence>
<feature type="signal peptide" evidence="2">
    <location>
        <begin position="1"/>
        <end position="28"/>
    </location>
</feature>
<feature type="chain" id="PRO_5034280081" description="WAP domain-containing protein" evidence="2">
    <location>
        <begin position="29"/>
        <end position="190"/>
    </location>
</feature>
<dbReference type="PANTHER" id="PTHR19441:SF91">
    <property type="entry name" value="WAP DOMAIN-CONTAINING PROTEIN"/>
    <property type="match status" value="1"/>
</dbReference>
<dbReference type="InterPro" id="IPR008197">
    <property type="entry name" value="WAP_dom"/>
</dbReference>
<dbReference type="Pfam" id="PF00095">
    <property type="entry name" value="WAP"/>
    <property type="match status" value="2"/>
</dbReference>
<dbReference type="InterPro" id="IPR050514">
    <property type="entry name" value="WAP_four-disulfide_core"/>
</dbReference>
<dbReference type="GO" id="GO:0005615">
    <property type="term" value="C:extracellular space"/>
    <property type="evidence" value="ECO:0007669"/>
    <property type="project" value="TreeGrafter"/>
</dbReference>
<evidence type="ECO:0000256" key="1">
    <source>
        <dbReference type="SAM" id="MobiDB-lite"/>
    </source>
</evidence>
<protein>
    <recommendedName>
        <fullName evidence="3">WAP domain-containing protein</fullName>
    </recommendedName>
</protein>
<dbReference type="Ensembl" id="ENSABRT00000014439.1">
    <property type="protein sequence ID" value="ENSABRP00000010118.1"/>
    <property type="gene ID" value="ENSABRG00000009062.1"/>
</dbReference>
<dbReference type="GeneTree" id="ENSGT01140000282754"/>
<feature type="region of interest" description="Disordered" evidence="1">
    <location>
        <begin position="118"/>
        <end position="190"/>
    </location>
</feature>
<reference evidence="4" key="1">
    <citation type="submission" date="2025-08" db="UniProtKB">
        <authorList>
            <consortium name="Ensembl"/>
        </authorList>
    </citation>
    <scope>IDENTIFICATION</scope>
</reference>